<protein>
    <submittedName>
        <fullName evidence="1">Reverse transcriptase domain-containing protein</fullName>
    </submittedName>
</protein>
<accession>A0A6L2JA10</accession>
<keyword evidence="1" id="KW-0548">Nucleotidyltransferase</keyword>
<organism evidence="1">
    <name type="scientific">Tanacetum cinerariifolium</name>
    <name type="common">Dalmatian daisy</name>
    <name type="synonym">Chrysanthemum cinerariifolium</name>
    <dbReference type="NCBI Taxonomy" id="118510"/>
    <lineage>
        <taxon>Eukaryota</taxon>
        <taxon>Viridiplantae</taxon>
        <taxon>Streptophyta</taxon>
        <taxon>Embryophyta</taxon>
        <taxon>Tracheophyta</taxon>
        <taxon>Spermatophyta</taxon>
        <taxon>Magnoliopsida</taxon>
        <taxon>eudicotyledons</taxon>
        <taxon>Gunneridae</taxon>
        <taxon>Pentapetalae</taxon>
        <taxon>asterids</taxon>
        <taxon>campanulids</taxon>
        <taxon>Asterales</taxon>
        <taxon>Asteraceae</taxon>
        <taxon>Asteroideae</taxon>
        <taxon>Anthemideae</taxon>
        <taxon>Anthemidinae</taxon>
        <taxon>Tanacetum</taxon>
    </lineage>
</organism>
<dbReference type="AlphaFoldDB" id="A0A6L2JA10"/>
<comment type="caution">
    <text evidence="1">The sequence shown here is derived from an EMBL/GenBank/DDBJ whole genome shotgun (WGS) entry which is preliminary data.</text>
</comment>
<reference evidence="1" key="1">
    <citation type="journal article" date="2019" name="Sci. Rep.">
        <title>Draft genome of Tanacetum cinerariifolium, the natural source of mosquito coil.</title>
        <authorList>
            <person name="Yamashiro T."/>
            <person name="Shiraishi A."/>
            <person name="Satake H."/>
            <person name="Nakayama K."/>
        </authorList>
    </citation>
    <scope>NUCLEOTIDE SEQUENCE</scope>
</reference>
<gene>
    <name evidence="1" type="ORF">Tci_004823</name>
</gene>
<name>A0A6L2JA10_TANCI</name>
<dbReference type="EMBL" id="BKCJ010000398">
    <property type="protein sequence ID" value="GEU32845.1"/>
    <property type="molecule type" value="Genomic_DNA"/>
</dbReference>
<proteinExistence type="predicted"/>
<dbReference type="GO" id="GO:0003964">
    <property type="term" value="F:RNA-directed DNA polymerase activity"/>
    <property type="evidence" value="ECO:0007669"/>
    <property type="project" value="UniProtKB-KW"/>
</dbReference>
<sequence length="175" mass="19771">MFSEKSDKVKKYVGGLPDMIQGCVMASKQKAMQNAIEFSMKLMDQKIRSFADRQAKNKRKLNDNLRNNQNQQHPFRRQNVATNYTAGPEEKKVYEGSKPLCPKYNYHHNGKCAPKCTNCKRNGHLAWDFSSPAAVANNQRAPGSFVSTVFSSLIDIIPTTLDHGYDVELADDKII</sequence>
<keyword evidence="1" id="KW-0808">Transferase</keyword>
<evidence type="ECO:0000313" key="1">
    <source>
        <dbReference type="EMBL" id="GEU32845.1"/>
    </source>
</evidence>
<keyword evidence="1" id="KW-0695">RNA-directed DNA polymerase</keyword>